<evidence type="ECO:0000256" key="7">
    <source>
        <dbReference type="ARBA" id="ARBA00023125"/>
    </source>
</evidence>
<dbReference type="PANTHER" id="PTHR10150">
    <property type="entry name" value="DNA REPAIR ENDONUCLEASE XPF"/>
    <property type="match status" value="1"/>
</dbReference>
<evidence type="ECO:0000259" key="11">
    <source>
        <dbReference type="SMART" id="SM00891"/>
    </source>
</evidence>
<comment type="caution">
    <text evidence="12">The sequence shown here is derived from an EMBL/GenBank/DDBJ whole genome shotgun (WGS) entry which is preliminary data.</text>
</comment>
<feature type="compositionally biased region" description="Low complexity" evidence="10">
    <location>
        <begin position="150"/>
        <end position="159"/>
    </location>
</feature>
<keyword evidence="3" id="KW-0540">Nuclease</keyword>
<dbReference type="Pfam" id="PF02732">
    <property type="entry name" value="ERCC4"/>
    <property type="match status" value="1"/>
</dbReference>
<dbReference type="InterPro" id="IPR047520">
    <property type="entry name" value="XPF_nuclease"/>
</dbReference>
<dbReference type="FunFam" id="3.40.50.10130:FF:000002">
    <property type="entry name" value="DNA repair endonuclease XPF"/>
    <property type="match status" value="1"/>
</dbReference>
<reference evidence="12" key="1">
    <citation type="submission" date="2021-02" db="EMBL/GenBank/DDBJ databases">
        <title>First Annotated Genome of the Yellow-green Alga Tribonema minus.</title>
        <authorList>
            <person name="Mahan K.M."/>
        </authorList>
    </citation>
    <scope>NUCLEOTIDE SEQUENCE</scope>
    <source>
        <strain evidence="12">UTEX B ZZ1240</strain>
    </source>
</reference>
<keyword evidence="13" id="KW-1185">Reference proteome</keyword>
<evidence type="ECO:0000256" key="8">
    <source>
        <dbReference type="ARBA" id="ARBA00023204"/>
    </source>
</evidence>
<evidence type="ECO:0000313" key="12">
    <source>
        <dbReference type="EMBL" id="KAG5185904.1"/>
    </source>
</evidence>
<dbReference type="InterPro" id="IPR006166">
    <property type="entry name" value="ERCC4_domain"/>
</dbReference>
<protein>
    <submittedName>
        <fullName evidence="12">Restriction endonuclease type II-like protein</fullName>
    </submittedName>
</protein>
<keyword evidence="6" id="KW-0378">Hydrolase</keyword>
<keyword evidence="5" id="KW-0227">DNA damage</keyword>
<name>A0A836CHN3_9STRA</name>
<dbReference type="Gene3D" id="1.10.150.20">
    <property type="entry name" value="5' to 3' exonuclease, C-terminal subdomain"/>
    <property type="match status" value="1"/>
</dbReference>
<dbReference type="GO" id="GO:0000712">
    <property type="term" value="P:resolution of meiotic recombination intermediates"/>
    <property type="evidence" value="ECO:0007669"/>
    <property type="project" value="TreeGrafter"/>
</dbReference>
<accession>A0A836CHN3</accession>
<dbReference type="SUPFAM" id="SSF47781">
    <property type="entry name" value="RuvA domain 2-like"/>
    <property type="match status" value="1"/>
</dbReference>
<dbReference type="GO" id="GO:0000724">
    <property type="term" value="P:double-strand break repair via homologous recombination"/>
    <property type="evidence" value="ECO:0007669"/>
    <property type="project" value="TreeGrafter"/>
</dbReference>
<keyword evidence="8" id="KW-0234">DNA repair</keyword>
<evidence type="ECO:0000313" key="13">
    <source>
        <dbReference type="Proteomes" id="UP000664859"/>
    </source>
</evidence>
<dbReference type="SUPFAM" id="SSF52980">
    <property type="entry name" value="Restriction endonuclease-like"/>
    <property type="match status" value="1"/>
</dbReference>
<feature type="region of interest" description="Disordered" evidence="10">
    <location>
        <begin position="150"/>
        <end position="170"/>
    </location>
</feature>
<keyword evidence="9" id="KW-0539">Nucleus</keyword>
<comment type="subcellular location">
    <subcellularLocation>
        <location evidence="1">Nucleus</location>
    </subcellularLocation>
</comment>
<proteinExistence type="inferred from homology"/>
<dbReference type="GO" id="GO:1901255">
    <property type="term" value="P:nucleotide-excision repair involved in interstrand cross-link repair"/>
    <property type="evidence" value="ECO:0007669"/>
    <property type="project" value="TreeGrafter"/>
</dbReference>
<evidence type="ECO:0000256" key="2">
    <source>
        <dbReference type="ARBA" id="ARBA00010015"/>
    </source>
</evidence>
<feature type="domain" description="ERCC4" evidence="11">
    <location>
        <begin position="171"/>
        <end position="251"/>
    </location>
</feature>
<dbReference type="OrthoDB" id="200063at2759"/>
<evidence type="ECO:0000256" key="9">
    <source>
        <dbReference type="ARBA" id="ARBA00023242"/>
    </source>
</evidence>
<evidence type="ECO:0000256" key="3">
    <source>
        <dbReference type="ARBA" id="ARBA00022722"/>
    </source>
</evidence>
<dbReference type="GO" id="GO:0000110">
    <property type="term" value="C:nucleotide-excision repair factor 1 complex"/>
    <property type="evidence" value="ECO:0007669"/>
    <property type="project" value="TreeGrafter"/>
</dbReference>
<dbReference type="CDD" id="cd20078">
    <property type="entry name" value="XPF_nuclease_XPF_euk"/>
    <property type="match status" value="1"/>
</dbReference>
<evidence type="ECO:0000256" key="4">
    <source>
        <dbReference type="ARBA" id="ARBA00022759"/>
    </source>
</evidence>
<evidence type="ECO:0000256" key="1">
    <source>
        <dbReference type="ARBA" id="ARBA00004123"/>
    </source>
</evidence>
<dbReference type="EMBL" id="JAFCMP010000117">
    <property type="protein sequence ID" value="KAG5185904.1"/>
    <property type="molecule type" value="Genomic_DNA"/>
</dbReference>
<dbReference type="GO" id="GO:0000014">
    <property type="term" value="F:single-stranded DNA endodeoxyribonuclease activity"/>
    <property type="evidence" value="ECO:0007669"/>
    <property type="project" value="TreeGrafter"/>
</dbReference>
<dbReference type="AlphaFoldDB" id="A0A836CHN3"/>
<evidence type="ECO:0000256" key="5">
    <source>
        <dbReference type="ARBA" id="ARBA00022763"/>
    </source>
</evidence>
<comment type="similarity">
    <text evidence="2">Belongs to the XPF family.</text>
</comment>
<keyword evidence="4 12" id="KW-0255">Endonuclease</keyword>
<sequence length="391" mass="41397">MEAEGHGSVDDDGDDGGGGGGSSSVAGVTVESLSGAHAIVCTYARAAERLSLLDELRPRWVLMYDPDVAFVRELELHAATRGAAAAGAAAPPPPPLTVHFAVYRDSAEHQRFLTALRREAKAFETLIEEKGRMVVSVAVTDAPGAAAAPVPLSLDTRTGPQRRRARAGPPTAVVDVREFRSALPSLLHARGFRLAPLTIAVGDYVLSPELCVERKSVADLFSSFASGRLWNQADAMARWYRKPVLLIEFSAERAFGLQGGGELSSDIKVDAICSKMALLTMHFPQLRVLWSRSPHATVAIFEALMRNEAPVDAAAALAAGARAGAADSNSAARRCLLLRLPGVTASNFRALMRAGGSVAGVAALSLPQLTAAMGRVGARQLYNFVREQPNL</sequence>
<dbReference type="GO" id="GO:0003697">
    <property type="term" value="F:single-stranded DNA binding"/>
    <property type="evidence" value="ECO:0007669"/>
    <property type="project" value="TreeGrafter"/>
</dbReference>
<feature type="region of interest" description="Disordered" evidence="10">
    <location>
        <begin position="1"/>
        <end position="25"/>
    </location>
</feature>
<gene>
    <name evidence="12" type="ORF">JKP88DRAFT_179870</name>
</gene>
<keyword evidence="7" id="KW-0238">DNA-binding</keyword>
<dbReference type="SMART" id="SM00891">
    <property type="entry name" value="ERCC4"/>
    <property type="match status" value="1"/>
</dbReference>
<dbReference type="InterPro" id="IPR011335">
    <property type="entry name" value="Restrct_endonuc-II-like"/>
</dbReference>
<dbReference type="GO" id="GO:0003684">
    <property type="term" value="F:damaged DNA binding"/>
    <property type="evidence" value="ECO:0007669"/>
    <property type="project" value="TreeGrafter"/>
</dbReference>
<dbReference type="Gene3D" id="3.40.50.10130">
    <property type="match status" value="1"/>
</dbReference>
<dbReference type="Proteomes" id="UP000664859">
    <property type="component" value="Unassembled WGS sequence"/>
</dbReference>
<organism evidence="12 13">
    <name type="scientific">Tribonema minus</name>
    <dbReference type="NCBI Taxonomy" id="303371"/>
    <lineage>
        <taxon>Eukaryota</taxon>
        <taxon>Sar</taxon>
        <taxon>Stramenopiles</taxon>
        <taxon>Ochrophyta</taxon>
        <taxon>PX clade</taxon>
        <taxon>Xanthophyceae</taxon>
        <taxon>Tribonematales</taxon>
        <taxon>Tribonemataceae</taxon>
        <taxon>Tribonema</taxon>
    </lineage>
</organism>
<evidence type="ECO:0000256" key="10">
    <source>
        <dbReference type="SAM" id="MobiDB-lite"/>
    </source>
</evidence>
<evidence type="ECO:0000256" key="6">
    <source>
        <dbReference type="ARBA" id="ARBA00022801"/>
    </source>
</evidence>
<dbReference type="InterPro" id="IPR010994">
    <property type="entry name" value="RuvA_2-like"/>
</dbReference>
<dbReference type="PANTHER" id="PTHR10150:SF0">
    <property type="entry name" value="DNA REPAIR ENDONUCLEASE XPF"/>
    <property type="match status" value="1"/>
</dbReference>